<reference evidence="3" key="2">
    <citation type="journal article" date="2021" name="PeerJ">
        <title>Extensive microbial diversity within the chicken gut microbiome revealed by metagenomics and culture.</title>
        <authorList>
            <person name="Gilroy R."/>
            <person name="Ravi A."/>
            <person name="Getino M."/>
            <person name="Pursley I."/>
            <person name="Horton D.L."/>
            <person name="Alikhan N.F."/>
            <person name="Baker D."/>
            <person name="Gharbi K."/>
            <person name="Hall N."/>
            <person name="Watson M."/>
            <person name="Adriaenssens E.M."/>
            <person name="Foster-Nyarko E."/>
            <person name="Jarju S."/>
            <person name="Secka A."/>
            <person name="Antonio M."/>
            <person name="Oren A."/>
            <person name="Chaudhuri R.R."/>
            <person name="La Ragione R."/>
            <person name="Hildebrand F."/>
            <person name="Pallen M.J."/>
        </authorList>
    </citation>
    <scope>NUCLEOTIDE SEQUENCE</scope>
    <source>
        <strain evidence="3">ChiHjej10B9-9673</strain>
    </source>
</reference>
<accession>A0A9D1FDL2</accession>
<feature type="transmembrane region" description="Helical" evidence="2">
    <location>
        <begin position="143"/>
        <end position="166"/>
    </location>
</feature>
<evidence type="ECO:0000313" key="4">
    <source>
        <dbReference type="Proteomes" id="UP000824001"/>
    </source>
</evidence>
<feature type="transmembrane region" description="Helical" evidence="2">
    <location>
        <begin position="211"/>
        <end position="235"/>
    </location>
</feature>
<reference evidence="3" key="1">
    <citation type="submission" date="2020-10" db="EMBL/GenBank/DDBJ databases">
        <authorList>
            <person name="Gilroy R."/>
        </authorList>
    </citation>
    <scope>NUCLEOTIDE SEQUENCE</scope>
    <source>
        <strain evidence="3">ChiHjej10B9-9673</strain>
    </source>
</reference>
<organism evidence="3 4">
    <name type="scientific">Candidatus Scatomorpha merdipullorum</name>
    <dbReference type="NCBI Taxonomy" id="2840927"/>
    <lineage>
        <taxon>Bacteria</taxon>
        <taxon>Bacillati</taxon>
        <taxon>Bacillota</taxon>
        <taxon>Clostridia</taxon>
        <taxon>Eubacteriales</taxon>
        <taxon>Candidatus Scatomorpha</taxon>
    </lineage>
</organism>
<comment type="caution">
    <text evidence="3">The sequence shown here is derived from an EMBL/GenBank/DDBJ whole genome shotgun (WGS) entry which is preliminary data.</text>
</comment>
<protein>
    <submittedName>
        <fullName evidence="3">Uncharacterized protein</fullName>
    </submittedName>
</protein>
<dbReference type="AlphaFoldDB" id="A0A9D1FDL2"/>
<sequence length="361" mass="38439">MNQSSAWCGKDCSACAQRAALSCPGCLNGPGMAGPEECNIARCRRERSPYGCRSCAYVSNCQLYEYRENMPAYRLYQRDQGGAPGPGGGGQSGQNPGGYGGHGGQPYGGQGGQNPGGYGGQGGRNPVPQQLPRRGYDLLGRTITALFWLFLSYIIAAFILGLITGATLVTLSVGAMRVITMLMPAIMGGFMIAMGFLSGKLAGESWSYRTAGILYAAAGALNLITVLLQLGALYVSPRIPGMYSVLGQGVSTLGGICFLLGFVFEVRGHRDALNGVHYALFKSWNVVMWLYVVFGALTLAITFASLIVTDYSAYQLLAVLLVPVSLGVLVMYVLRLVWLFRTGSLMKRAAASMRNNPAAKQ</sequence>
<proteinExistence type="predicted"/>
<feature type="transmembrane region" description="Helical" evidence="2">
    <location>
        <begin position="314"/>
        <end position="338"/>
    </location>
</feature>
<gene>
    <name evidence="3" type="ORF">IAC18_04675</name>
</gene>
<evidence type="ECO:0000256" key="1">
    <source>
        <dbReference type="SAM" id="MobiDB-lite"/>
    </source>
</evidence>
<feature type="transmembrane region" description="Helical" evidence="2">
    <location>
        <begin position="178"/>
        <end position="199"/>
    </location>
</feature>
<dbReference type="Proteomes" id="UP000824001">
    <property type="component" value="Unassembled WGS sequence"/>
</dbReference>
<keyword evidence="2" id="KW-1133">Transmembrane helix</keyword>
<keyword evidence="2" id="KW-0812">Transmembrane</keyword>
<evidence type="ECO:0000313" key="3">
    <source>
        <dbReference type="EMBL" id="HIS66840.1"/>
    </source>
</evidence>
<dbReference type="EMBL" id="DVJK01000132">
    <property type="protein sequence ID" value="HIS66840.1"/>
    <property type="molecule type" value="Genomic_DNA"/>
</dbReference>
<feature type="transmembrane region" description="Helical" evidence="2">
    <location>
        <begin position="286"/>
        <end position="308"/>
    </location>
</feature>
<name>A0A9D1FDL2_9FIRM</name>
<feature type="region of interest" description="Disordered" evidence="1">
    <location>
        <begin position="77"/>
        <end position="126"/>
    </location>
</feature>
<keyword evidence="2" id="KW-0472">Membrane</keyword>
<feature type="transmembrane region" description="Helical" evidence="2">
    <location>
        <begin position="241"/>
        <end position="266"/>
    </location>
</feature>
<feature type="compositionally biased region" description="Gly residues" evidence="1">
    <location>
        <begin position="82"/>
        <end position="123"/>
    </location>
</feature>
<evidence type="ECO:0000256" key="2">
    <source>
        <dbReference type="SAM" id="Phobius"/>
    </source>
</evidence>